<evidence type="ECO:0000313" key="3">
    <source>
        <dbReference type="EMBL" id="KAF5842267.1"/>
    </source>
</evidence>
<evidence type="ECO:0000256" key="1">
    <source>
        <dbReference type="SAM" id="Coils"/>
    </source>
</evidence>
<feature type="compositionally biased region" description="Basic and acidic residues" evidence="2">
    <location>
        <begin position="142"/>
        <end position="153"/>
    </location>
</feature>
<organism evidence="3 4">
    <name type="scientific">Dunaliella salina</name>
    <name type="common">Green alga</name>
    <name type="synonym">Protococcus salinus</name>
    <dbReference type="NCBI Taxonomy" id="3046"/>
    <lineage>
        <taxon>Eukaryota</taxon>
        <taxon>Viridiplantae</taxon>
        <taxon>Chlorophyta</taxon>
        <taxon>core chlorophytes</taxon>
        <taxon>Chlorophyceae</taxon>
        <taxon>CS clade</taxon>
        <taxon>Chlamydomonadales</taxon>
        <taxon>Dunaliellaceae</taxon>
        <taxon>Dunaliella</taxon>
    </lineage>
</organism>
<dbReference type="EMBL" id="MU069465">
    <property type="protein sequence ID" value="KAF5842267.1"/>
    <property type="molecule type" value="Genomic_DNA"/>
</dbReference>
<evidence type="ECO:0000313" key="4">
    <source>
        <dbReference type="Proteomes" id="UP000815325"/>
    </source>
</evidence>
<sequence>MQAENADLAENMDNLTVQNKELGCRAAQLRATASALEAANAAMTSFLATAQAHRANNPTASSFEGSSAAAAVGLSGTDAAAHHAQVSHAIGSEVSALRTQLSALEATRVEVVAQEAANTRAAVIAVQAAAARAACGSSSHATSHDEHDDESHDGLPTPRGKRVNRGGCALAPPLGGAISGMDSQELLTLSKEANTASSREQLDEPSG</sequence>
<keyword evidence="1" id="KW-0175">Coiled coil</keyword>
<name>A0ABQ7H5Y2_DUNSA</name>
<feature type="region of interest" description="Disordered" evidence="2">
    <location>
        <begin position="137"/>
        <end position="182"/>
    </location>
</feature>
<feature type="coiled-coil region" evidence="1">
    <location>
        <begin position="5"/>
        <end position="32"/>
    </location>
</feature>
<accession>A0ABQ7H5Y2</accession>
<dbReference type="Proteomes" id="UP000815325">
    <property type="component" value="Unassembled WGS sequence"/>
</dbReference>
<gene>
    <name evidence="3" type="ORF">DUNSADRAFT_8330</name>
</gene>
<proteinExistence type="predicted"/>
<protein>
    <submittedName>
        <fullName evidence="3">Uncharacterized protein</fullName>
    </submittedName>
</protein>
<keyword evidence="4" id="KW-1185">Reference proteome</keyword>
<reference evidence="3" key="1">
    <citation type="submission" date="2017-08" db="EMBL/GenBank/DDBJ databases">
        <authorList>
            <person name="Polle J.E."/>
            <person name="Barry K."/>
            <person name="Cushman J."/>
            <person name="Schmutz J."/>
            <person name="Tran D."/>
            <person name="Hathwaick L.T."/>
            <person name="Yim W.C."/>
            <person name="Jenkins J."/>
            <person name="Mckie-Krisberg Z.M."/>
            <person name="Prochnik S."/>
            <person name="Lindquist E."/>
            <person name="Dockter R.B."/>
            <person name="Adam C."/>
            <person name="Molina H."/>
            <person name="Bunkerborg J."/>
            <person name="Jin E."/>
            <person name="Buchheim M."/>
            <person name="Magnuson J."/>
        </authorList>
    </citation>
    <scope>NUCLEOTIDE SEQUENCE</scope>
    <source>
        <strain evidence="3">CCAP 19/18</strain>
    </source>
</reference>
<evidence type="ECO:0000256" key="2">
    <source>
        <dbReference type="SAM" id="MobiDB-lite"/>
    </source>
</evidence>
<comment type="caution">
    <text evidence="3">The sequence shown here is derived from an EMBL/GenBank/DDBJ whole genome shotgun (WGS) entry which is preliminary data.</text>
</comment>
<feature type="compositionally biased region" description="Low complexity" evidence="2">
    <location>
        <begin position="166"/>
        <end position="176"/>
    </location>
</feature>